<dbReference type="Proteomes" id="UP000321523">
    <property type="component" value="Unassembled WGS sequence"/>
</dbReference>
<dbReference type="AlphaFoldDB" id="A0A512DN15"/>
<keyword evidence="2 3" id="KW-0808">Transferase</keyword>
<evidence type="ECO:0000256" key="2">
    <source>
        <dbReference type="ARBA" id="ARBA00022679"/>
    </source>
</evidence>
<keyword evidence="1" id="KW-0328">Glycosyltransferase</keyword>
<sequence>MDDLFTLMDRSVAAKDQVVIASLNLHGMYKLFKDDVFRSLHEDPKTCVHIDGTPIIWLGKAAGLPLNGRHRTGWIDWFLPLMERAQRSGWRVYYLGGTEEVLTEGLARLRAEYPDLAIDGHNGYFDARPGSAGNAAVVGHINRFEPHILIVGMGMGRQEHWISANRDSLRTNCIGTCGACMEYFAGAVPTAPRWLAPLGLEWLYRLLSDPARFWRRYLVEPWIVAWFLVTGVNRKRRRAAAAAEAERSSS</sequence>
<evidence type="ECO:0000313" key="3">
    <source>
        <dbReference type="EMBL" id="GEO37560.1"/>
    </source>
</evidence>
<protein>
    <submittedName>
        <fullName evidence="3">Glycosyl transferase</fullName>
    </submittedName>
</protein>
<reference evidence="3 4" key="1">
    <citation type="submission" date="2019-07" db="EMBL/GenBank/DDBJ databases">
        <title>Whole genome shotgun sequence of Skermanella aerolata NBRC 106429.</title>
        <authorList>
            <person name="Hosoyama A."/>
            <person name="Uohara A."/>
            <person name="Ohji S."/>
            <person name="Ichikawa N."/>
        </authorList>
    </citation>
    <scope>NUCLEOTIDE SEQUENCE [LARGE SCALE GENOMIC DNA]</scope>
    <source>
        <strain evidence="3 4">NBRC 106429</strain>
    </source>
</reference>
<gene>
    <name evidence="3" type="ORF">SAE02_17080</name>
</gene>
<comment type="caution">
    <text evidence="3">The sequence shown here is derived from an EMBL/GenBank/DDBJ whole genome shotgun (WGS) entry which is preliminary data.</text>
</comment>
<dbReference type="Pfam" id="PF03808">
    <property type="entry name" value="Glyco_tran_WecG"/>
    <property type="match status" value="1"/>
</dbReference>
<dbReference type="CDD" id="cd06533">
    <property type="entry name" value="Glyco_transf_WecG_TagA"/>
    <property type="match status" value="1"/>
</dbReference>
<dbReference type="NCBIfam" id="TIGR00696">
    <property type="entry name" value="wecG_tagA_cpsF"/>
    <property type="match status" value="1"/>
</dbReference>
<evidence type="ECO:0000313" key="4">
    <source>
        <dbReference type="Proteomes" id="UP000321523"/>
    </source>
</evidence>
<dbReference type="GO" id="GO:0016758">
    <property type="term" value="F:hexosyltransferase activity"/>
    <property type="evidence" value="ECO:0007669"/>
    <property type="project" value="TreeGrafter"/>
</dbReference>
<keyword evidence="4" id="KW-1185">Reference proteome</keyword>
<dbReference type="EMBL" id="BJYZ01000006">
    <property type="protein sequence ID" value="GEO37560.1"/>
    <property type="molecule type" value="Genomic_DNA"/>
</dbReference>
<dbReference type="InterPro" id="IPR004629">
    <property type="entry name" value="WecG_TagA_CpsF"/>
</dbReference>
<dbReference type="PANTHER" id="PTHR34136">
    <property type="match status" value="1"/>
</dbReference>
<name>A0A512DN15_9PROT</name>
<accession>A0A512DN15</accession>
<dbReference type="PANTHER" id="PTHR34136:SF1">
    <property type="entry name" value="UDP-N-ACETYL-D-MANNOSAMINURONIC ACID TRANSFERASE"/>
    <property type="match status" value="1"/>
</dbReference>
<organism evidence="3 4">
    <name type="scientific">Skermanella aerolata</name>
    <dbReference type="NCBI Taxonomy" id="393310"/>
    <lineage>
        <taxon>Bacteria</taxon>
        <taxon>Pseudomonadati</taxon>
        <taxon>Pseudomonadota</taxon>
        <taxon>Alphaproteobacteria</taxon>
        <taxon>Rhodospirillales</taxon>
        <taxon>Azospirillaceae</taxon>
        <taxon>Skermanella</taxon>
    </lineage>
</organism>
<proteinExistence type="predicted"/>
<evidence type="ECO:0000256" key="1">
    <source>
        <dbReference type="ARBA" id="ARBA00022676"/>
    </source>
</evidence>